<dbReference type="AlphaFoldDB" id="G7QAP5"/>
<name>G7QAP5_9BACT</name>
<gene>
    <name evidence="1" type="ORF">DFW101_3277</name>
</gene>
<dbReference type="HOGENOM" id="CLU_172415_0_0_7"/>
<dbReference type="STRING" id="694327.DFW101_3277"/>
<protein>
    <submittedName>
        <fullName evidence="1">Uncharacterized protein</fullName>
    </submittedName>
</protein>
<dbReference type="Proteomes" id="UP000004662">
    <property type="component" value="Chromosome"/>
</dbReference>
<dbReference type="EMBL" id="CM001368">
    <property type="protein sequence ID" value="EHJ49276.1"/>
    <property type="molecule type" value="Genomic_DNA"/>
</dbReference>
<evidence type="ECO:0000313" key="1">
    <source>
        <dbReference type="EMBL" id="EHJ49276.1"/>
    </source>
</evidence>
<keyword evidence="2" id="KW-1185">Reference proteome</keyword>
<dbReference type="RefSeq" id="WP_009182609.1">
    <property type="nucleotide sequence ID" value="NZ_CM001368.1"/>
</dbReference>
<dbReference type="OrthoDB" id="5458522at2"/>
<proteinExistence type="predicted"/>
<reference evidence="2" key="1">
    <citation type="journal article" date="2015" name="Genome Announc.">
        <title>High-Quality Draft Genome Sequence of Desulfovibrio carbinoliphilus FW-101-2B, an Organic Acid-Oxidizing Sulfate-Reducing Bacterium Isolated from Uranium(VI)-Contaminated Groundwater.</title>
        <authorList>
            <person name="Ramsay B.D."/>
            <person name="Hwang C."/>
            <person name="Woo H.L."/>
            <person name="Carroll S.L."/>
            <person name="Lucas S."/>
            <person name="Han J."/>
            <person name="Lapidus A.L."/>
            <person name="Cheng J.F."/>
            <person name="Goodwin L.A."/>
            <person name="Pitluck S."/>
            <person name="Peters L."/>
            <person name="Chertkov O."/>
            <person name="Held B."/>
            <person name="Detter J.C."/>
            <person name="Han C.S."/>
            <person name="Tapia R."/>
            <person name="Land M.L."/>
            <person name="Hauser L.J."/>
            <person name="Kyrpides N.C."/>
            <person name="Ivanova N.N."/>
            <person name="Mikhailova N."/>
            <person name="Pagani I."/>
            <person name="Woyke T."/>
            <person name="Arkin A.P."/>
            <person name="Dehal P."/>
            <person name="Chivian D."/>
            <person name="Criddle C.S."/>
            <person name="Wu W."/>
            <person name="Chakraborty R."/>
            <person name="Hazen T.C."/>
            <person name="Fields M.W."/>
        </authorList>
    </citation>
    <scope>NUCLEOTIDE SEQUENCE [LARGE SCALE GENOMIC DNA]</scope>
    <source>
        <strain evidence="2">FW-101-2B</strain>
    </source>
</reference>
<evidence type="ECO:0000313" key="2">
    <source>
        <dbReference type="Proteomes" id="UP000004662"/>
    </source>
</evidence>
<organism evidence="1 2">
    <name type="scientific">Solidesulfovibrio carbinoliphilus subsp. oakridgensis</name>
    <dbReference type="NCBI Taxonomy" id="694327"/>
    <lineage>
        <taxon>Bacteria</taxon>
        <taxon>Pseudomonadati</taxon>
        <taxon>Thermodesulfobacteriota</taxon>
        <taxon>Desulfovibrionia</taxon>
        <taxon>Desulfovibrionales</taxon>
        <taxon>Desulfovibrionaceae</taxon>
        <taxon>Solidesulfovibrio</taxon>
    </lineage>
</organism>
<accession>G7QAP5</accession>
<sequence length="124" mass="12367">MPTPNEATCIESGRAVLEVATRDPMAAVRHVAACLARRAYPLLGLSCVPLGRGTGRLVVAVADDGRIARLLAELAGLPEVSGARLCAPAVPGFPGAATADFPGAATAGFPEAATAGFLDTATAV</sequence>
<dbReference type="eggNOG" id="ENOG5032CVW">
    <property type="taxonomic scope" value="Bacteria"/>
</dbReference>